<dbReference type="GO" id="GO:0006431">
    <property type="term" value="P:methionyl-tRNA aminoacylation"/>
    <property type="evidence" value="ECO:0007669"/>
    <property type="project" value="InterPro"/>
</dbReference>
<organism evidence="13 14">
    <name type="scientific">Candidatus Adlerbacteria bacterium GW2011_GWC1_50_9</name>
    <dbReference type="NCBI Taxonomy" id="1618608"/>
    <lineage>
        <taxon>Bacteria</taxon>
        <taxon>Candidatus Adleribacteriota</taxon>
    </lineage>
</organism>
<evidence type="ECO:0000256" key="9">
    <source>
        <dbReference type="ARBA" id="ARBA00030904"/>
    </source>
</evidence>
<dbReference type="Proteomes" id="UP000034201">
    <property type="component" value="Unassembled WGS sequence"/>
</dbReference>
<dbReference type="InterPro" id="IPR009080">
    <property type="entry name" value="tRNAsynth_Ia_anticodon-bd"/>
</dbReference>
<comment type="similarity">
    <text evidence="10">Belongs to the class-I aminoacyl-tRNA synthetase family.</text>
</comment>
<name>A0A0G1ZP43_9BACT</name>
<evidence type="ECO:0000256" key="7">
    <source>
        <dbReference type="ARBA" id="ARBA00022917"/>
    </source>
</evidence>
<feature type="domain" description="Methionyl/Leucyl tRNA synthetase" evidence="12">
    <location>
        <begin position="160"/>
        <end position="368"/>
    </location>
</feature>
<evidence type="ECO:0000256" key="4">
    <source>
        <dbReference type="ARBA" id="ARBA00022598"/>
    </source>
</evidence>
<dbReference type="PRINTS" id="PR01041">
    <property type="entry name" value="TRNASYNTHMET"/>
</dbReference>
<evidence type="ECO:0000259" key="11">
    <source>
        <dbReference type="Pfam" id="PF08264"/>
    </source>
</evidence>
<feature type="domain" description="Methionyl/Leucyl tRNA synthetase" evidence="12">
    <location>
        <begin position="9"/>
        <end position="149"/>
    </location>
</feature>
<dbReference type="NCBIfam" id="TIGR00398">
    <property type="entry name" value="metG"/>
    <property type="match status" value="1"/>
</dbReference>
<evidence type="ECO:0000313" key="14">
    <source>
        <dbReference type="Proteomes" id="UP000034201"/>
    </source>
</evidence>
<dbReference type="InterPro" id="IPR014729">
    <property type="entry name" value="Rossmann-like_a/b/a_fold"/>
</dbReference>
<dbReference type="Pfam" id="PF09334">
    <property type="entry name" value="tRNA-synt_1g"/>
    <property type="match status" value="2"/>
</dbReference>
<dbReference type="InterPro" id="IPR015413">
    <property type="entry name" value="Methionyl/Leucyl_tRNA_Synth"/>
</dbReference>
<dbReference type="Gene3D" id="1.10.730.10">
    <property type="entry name" value="Isoleucyl-tRNA Synthetase, Domain 1"/>
    <property type="match status" value="1"/>
</dbReference>
<dbReference type="InterPro" id="IPR023457">
    <property type="entry name" value="Met-tRNA_synth_2"/>
</dbReference>
<evidence type="ECO:0000256" key="8">
    <source>
        <dbReference type="ARBA" id="ARBA00023146"/>
    </source>
</evidence>
<sequence length="497" mass="56616">MSNSEKNRIYITTAIDYVNARPHIGHALEKIQADVIARYFRKKGFDARFLGGTDDNALKNVLAAKAAGVSTSEFVDTNAEVFRGLKDALDITWDDFIQTTEKRHKKGVEKFWRACDPNDIYKKAYRGLYCVGCEEFKTEKDLVEGKCPEHPNTLLEEVAEENYFFRLSAYGEKLKKLIESDELKIVPESRKNEMLSFINQGLEDFSISRSRARAQDWGILVPDDPEQIIYVWFDALLSYITALGYGADSALFKKYWEENDNILHVIGKGITRFHAIYWPAMLMSARVKPPRTIFSHGYITSEGQKISKSVGNVVDPYDLVKDFGAETVRYFLLREIPAHSDGDFSRARLIERYNGDLANGIGNLVARVAALGETISPLRIDFQSDIEKEIDAASDAARKKYEAFMEDFRLNEALGAAWELISIADRYINDKKPWALKEGPEFERTIKNAAYLIGTITNLVEPFLPETAEKIHTQIRFEDSMLYMKKGAGLFPRLSFH</sequence>
<dbReference type="PATRIC" id="fig|1618608.3.peg.206"/>
<evidence type="ECO:0000256" key="2">
    <source>
        <dbReference type="ARBA" id="ARBA00012838"/>
    </source>
</evidence>
<protein>
    <recommendedName>
        <fullName evidence="3">Methionine--tRNA ligase</fullName>
        <ecNumber evidence="2">6.1.1.10</ecNumber>
    </recommendedName>
    <alternativeName>
        <fullName evidence="9">Methionyl-tRNA synthetase</fullName>
    </alternativeName>
</protein>
<reference evidence="13 14" key="1">
    <citation type="journal article" date="2015" name="Nature">
        <title>rRNA introns, odd ribosomes, and small enigmatic genomes across a large radiation of phyla.</title>
        <authorList>
            <person name="Brown C.T."/>
            <person name="Hug L.A."/>
            <person name="Thomas B.C."/>
            <person name="Sharon I."/>
            <person name="Castelle C.J."/>
            <person name="Singh A."/>
            <person name="Wilkins M.J."/>
            <person name="Williams K.H."/>
            <person name="Banfield J.F."/>
        </authorList>
    </citation>
    <scope>NUCLEOTIDE SEQUENCE [LARGE SCALE GENOMIC DNA]</scope>
</reference>
<dbReference type="Gene3D" id="2.170.220.10">
    <property type="match status" value="1"/>
</dbReference>
<dbReference type="Gene3D" id="3.40.50.620">
    <property type="entry name" value="HUPs"/>
    <property type="match status" value="1"/>
</dbReference>
<dbReference type="PANTHER" id="PTHR43326:SF1">
    <property type="entry name" value="METHIONINE--TRNA LIGASE, MITOCHONDRIAL"/>
    <property type="match status" value="1"/>
</dbReference>
<comment type="caution">
    <text evidence="13">The sequence shown here is derived from an EMBL/GenBank/DDBJ whole genome shotgun (WGS) entry which is preliminary data.</text>
</comment>
<dbReference type="EC" id="6.1.1.10" evidence="2"/>
<dbReference type="SUPFAM" id="SSF47323">
    <property type="entry name" value="Anticodon-binding domain of a subclass of class I aminoacyl-tRNA synthetases"/>
    <property type="match status" value="1"/>
</dbReference>
<keyword evidence="7 10" id="KW-0648">Protein biosynthesis</keyword>
<dbReference type="CDD" id="cd00814">
    <property type="entry name" value="MetRS_core"/>
    <property type="match status" value="1"/>
</dbReference>
<dbReference type="GO" id="GO:0004825">
    <property type="term" value="F:methionine-tRNA ligase activity"/>
    <property type="evidence" value="ECO:0007669"/>
    <property type="project" value="UniProtKB-EC"/>
</dbReference>
<dbReference type="AlphaFoldDB" id="A0A0G1ZP43"/>
<evidence type="ECO:0000256" key="6">
    <source>
        <dbReference type="ARBA" id="ARBA00022840"/>
    </source>
</evidence>
<proteinExistence type="inferred from homology"/>
<evidence type="ECO:0000256" key="3">
    <source>
        <dbReference type="ARBA" id="ARBA00018753"/>
    </source>
</evidence>
<gene>
    <name evidence="13" type="ORF">UY61_C0012G0007</name>
</gene>
<evidence type="ECO:0000256" key="5">
    <source>
        <dbReference type="ARBA" id="ARBA00022741"/>
    </source>
</evidence>
<evidence type="ECO:0000256" key="1">
    <source>
        <dbReference type="ARBA" id="ARBA00003314"/>
    </source>
</evidence>
<accession>A0A0G1ZP43</accession>
<dbReference type="EMBL" id="LCQQ01000012">
    <property type="protein sequence ID" value="KKW21184.1"/>
    <property type="molecule type" value="Genomic_DNA"/>
</dbReference>
<evidence type="ECO:0000259" key="12">
    <source>
        <dbReference type="Pfam" id="PF09334"/>
    </source>
</evidence>
<dbReference type="CDD" id="cd07957">
    <property type="entry name" value="Anticodon_Ia_Met"/>
    <property type="match status" value="1"/>
</dbReference>
<dbReference type="GO" id="GO:0005524">
    <property type="term" value="F:ATP binding"/>
    <property type="evidence" value="ECO:0007669"/>
    <property type="project" value="UniProtKB-KW"/>
</dbReference>
<dbReference type="FunFam" id="2.170.220.10:FF:000002">
    <property type="entry name" value="Methionine--tRNA ligase"/>
    <property type="match status" value="1"/>
</dbReference>
<evidence type="ECO:0000313" key="13">
    <source>
        <dbReference type="EMBL" id="KKW21184.1"/>
    </source>
</evidence>
<dbReference type="InterPro" id="IPR041872">
    <property type="entry name" value="Anticodon_Met"/>
</dbReference>
<keyword evidence="5 10" id="KW-0547">Nucleotide-binding</keyword>
<evidence type="ECO:0000256" key="10">
    <source>
        <dbReference type="RuleBase" id="RU363039"/>
    </source>
</evidence>
<dbReference type="InterPro" id="IPR013155">
    <property type="entry name" value="M/V/L/I-tRNA-synth_anticd-bd"/>
</dbReference>
<dbReference type="InterPro" id="IPR033911">
    <property type="entry name" value="MetRS_core"/>
</dbReference>
<keyword evidence="6 10" id="KW-0067">ATP-binding</keyword>
<dbReference type="PANTHER" id="PTHR43326">
    <property type="entry name" value="METHIONYL-TRNA SYNTHETASE"/>
    <property type="match status" value="1"/>
</dbReference>
<feature type="domain" description="Methionyl/Valyl/Leucyl/Isoleucyl-tRNA synthetase anticodon-binding" evidence="11">
    <location>
        <begin position="394"/>
        <end position="480"/>
    </location>
</feature>
<comment type="function">
    <text evidence="1">Is required not only for elongation of protein synthesis but also for the initiation of all mRNA translation through initiator tRNA(fMet) aminoacylation.</text>
</comment>
<dbReference type="SUPFAM" id="SSF52374">
    <property type="entry name" value="Nucleotidylyl transferase"/>
    <property type="match status" value="1"/>
</dbReference>
<dbReference type="Pfam" id="PF08264">
    <property type="entry name" value="Anticodon_1"/>
    <property type="match status" value="1"/>
</dbReference>
<keyword evidence="4 10" id="KW-0436">Ligase</keyword>
<keyword evidence="8 10" id="KW-0030">Aminoacyl-tRNA synthetase</keyword>
<dbReference type="InterPro" id="IPR014758">
    <property type="entry name" value="Met-tRNA_synth"/>
</dbReference>